<dbReference type="InterPro" id="IPR029058">
    <property type="entry name" value="AB_hydrolase_fold"/>
</dbReference>
<organism evidence="2 3">
    <name type="scientific">Idiomarina tyrosinivorans</name>
    <dbReference type="NCBI Taxonomy" id="1445662"/>
    <lineage>
        <taxon>Bacteria</taxon>
        <taxon>Pseudomonadati</taxon>
        <taxon>Pseudomonadota</taxon>
        <taxon>Gammaproteobacteria</taxon>
        <taxon>Alteromonadales</taxon>
        <taxon>Idiomarinaceae</taxon>
        <taxon>Idiomarina</taxon>
    </lineage>
</organism>
<reference evidence="2 3" key="1">
    <citation type="journal article" date="2011" name="Front. Microbiol.">
        <title>Genomic signatures of strain selection and enhancement in Bacillus atrophaeus var. globigii, a historical biowarfare simulant.</title>
        <authorList>
            <person name="Gibbons H.S."/>
            <person name="Broomall S.M."/>
            <person name="McNew L.A."/>
            <person name="Daligault H."/>
            <person name="Chapman C."/>
            <person name="Bruce D."/>
            <person name="Karavis M."/>
            <person name="Krepps M."/>
            <person name="McGregor P.A."/>
            <person name="Hong C."/>
            <person name="Park K.H."/>
            <person name="Akmal A."/>
            <person name="Feldman A."/>
            <person name="Lin J.S."/>
            <person name="Chang W.E."/>
            <person name="Higgs B.W."/>
            <person name="Demirev P."/>
            <person name="Lindquist J."/>
            <person name="Liem A."/>
            <person name="Fochler E."/>
            <person name="Read T.D."/>
            <person name="Tapia R."/>
            <person name="Johnson S."/>
            <person name="Bishop-Lilly K.A."/>
            <person name="Detter C."/>
            <person name="Han C."/>
            <person name="Sozhamannan S."/>
            <person name="Rosenzweig C.N."/>
            <person name="Skowronski E.W."/>
        </authorList>
    </citation>
    <scope>NUCLEOTIDE SEQUENCE [LARGE SCALE GENOMIC DNA]</scope>
    <source>
        <strain evidence="2 3">CC-PW-9</strain>
    </source>
</reference>
<evidence type="ECO:0000313" key="3">
    <source>
        <dbReference type="Proteomes" id="UP000287996"/>
    </source>
</evidence>
<keyword evidence="3" id="KW-1185">Reference proteome</keyword>
<dbReference type="OrthoDB" id="9788260at2"/>
<evidence type="ECO:0000313" key="2">
    <source>
        <dbReference type="EMBL" id="RUO79954.1"/>
    </source>
</evidence>
<dbReference type="SUPFAM" id="SSF53474">
    <property type="entry name" value="alpha/beta-Hydrolases"/>
    <property type="match status" value="1"/>
</dbReference>
<name>A0A432ZPX5_9GAMM</name>
<evidence type="ECO:0000259" key="1">
    <source>
        <dbReference type="Pfam" id="PF12146"/>
    </source>
</evidence>
<dbReference type="RefSeq" id="WP_126842130.1">
    <property type="nucleotide sequence ID" value="NZ_PIQH01000007.1"/>
</dbReference>
<protein>
    <submittedName>
        <fullName evidence="2">Lysophospholipase</fullName>
    </submittedName>
</protein>
<dbReference type="InterPro" id="IPR000073">
    <property type="entry name" value="AB_hydrolase_1"/>
</dbReference>
<dbReference type="Pfam" id="PF12146">
    <property type="entry name" value="Hydrolase_4"/>
    <property type="match status" value="1"/>
</dbReference>
<proteinExistence type="predicted"/>
<accession>A0A432ZPX5</accession>
<dbReference type="InterPro" id="IPR022742">
    <property type="entry name" value="Hydrolase_4"/>
</dbReference>
<dbReference type="InterPro" id="IPR051044">
    <property type="entry name" value="MAG_DAG_Lipase"/>
</dbReference>
<dbReference type="EMBL" id="PIQH01000007">
    <property type="protein sequence ID" value="RUO79954.1"/>
    <property type="molecule type" value="Genomic_DNA"/>
</dbReference>
<gene>
    <name evidence="2" type="ORF">CWI84_08315</name>
</gene>
<feature type="domain" description="Serine aminopeptidase S33" evidence="1">
    <location>
        <begin position="56"/>
        <end position="312"/>
    </location>
</feature>
<dbReference type="AlphaFoldDB" id="A0A432ZPX5"/>
<dbReference type="PRINTS" id="PR00111">
    <property type="entry name" value="ABHYDROLASE"/>
</dbReference>
<comment type="caution">
    <text evidence="2">The sequence shown here is derived from an EMBL/GenBank/DDBJ whole genome shotgun (WGS) entry which is preliminary data.</text>
</comment>
<dbReference type="Proteomes" id="UP000287996">
    <property type="component" value="Unassembled WGS sequence"/>
</dbReference>
<dbReference type="PANTHER" id="PTHR11614">
    <property type="entry name" value="PHOSPHOLIPASE-RELATED"/>
    <property type="match status" value="1"/>
</dbReference>
<sequence>MSSAIPHDDTPEWRSFYREKVLPFWQQQVSQEQFTSRDGLCIRYVQYRAEAADAPLVIISPGRIEACLKYQEVIWQLAQWGCSVAIIDHRGQGQSARMTANPHQGHVAKFDDFVQDFADFVGILNETFDAAPQLLVGHSMGGAIATLFCANHPHRIQQLILSSPMFAIHTHGIPKPIARAIARFGAWLNHIIARNTPWYFPGMGDYQPIHFDRNELTHSEARYNVFRQVYQDNPDVQLGGPTFNWLAEAFAASDQAVASASKLTLPVTLVQAGADSVVAASGQQAFFQRLKGTQNQVITIDGARHELLMEADYYREPLMQAIQQAVEKVKAQ</sequence>
<dbReference type="Gene3D" id="3.40.50.1820">
    <property type="entry name" value="alpha/beta hydrolase"/>
    <property type="match status" value="1"/>
</dbReference>